<accession>A0A8G2MNR8</accession>
<comment type="caution">
    <text evidence="2">The sequence shown here is derived from an EMBL/GenBank/DDBJ whole genome shotgun (WGS) entry which is preliminary data.</text>
</comment>
<protein>
    <recommendedName>
        <fullName evidence="4">Transmembrane protein</fullName>
    </recommendedName>
</protein>
<dbReference type="Proteomes" id="UP000291866">
    <property type="component" value="Unassembled WGS sequence"/>
</dbReference>
<evidence type="ECO:0000256" key="1">
    <source>
        <dbReference type="SAM" id="Phobius"/>
    </source>
</evidence>
<keyword evidence="1" id="KW-0472">Membrane</keyword>
<evidence type="ECO:0000313" key="3">
    <source>
        <dbReference type="Proteomes" id="UP000291866"/>
    </source>
</evidence>
<dbReference type="AlphaFoldDB" id="A0A8G2MNR8"/>
<dbReference type="RefSeq" id="WP_032982890.1">
    <property type="nucleotide sequence ID" value="NZ_SJLU01000014.1"/>
</dbReference>
<proteinExistence type="predicted"/>
<sequence>MKNAMFAKIYGTVGAALFCFSVNLFWWERTGNILISSGIIPHKDLTNAIFLGQFAITVVGLFVVYLVRVYGRKNLRGLWHSRLPTAFVDIKASDENLGIFLRLVGFICFVLVPAYIGGHFLRYLWSAPVADRRGEVNGLVFHSASLDFLREGTFSGDTRFRLGGIDGVSFYPGLEGPALAILTVVFCVAALLAAVKILKSKSQTTVRG</sequence>
<evidence type="ECO:0000313" key="2">
    <source>
        <dbReference type="EMBL" id="TBX89055.1"/>
    </source>
</evidence>
<gene>
    <name evidence="2" type="ORF">E0H31_25615</name>
</gene>
<organism evidence="2 3">
    <name type="scientific">Rhizobium leguminosarum bv. viciae</name>
    <dbReference type="NCBI Taxonomy" id="387"/>
    <lineage>
        <taxon>Bacteria</taxon>
        <taxon>Pseudomonadati</taxon>
        <taxon>Pseudomonadota</taxon>
        <taxon>Alphaproteobacteria</taxon>
        <taxon>Hyphomicrobiales</taxon>
        <taxon>Rhizobiaceae</taxon>
        <taxon>Rhizobium/Agrobacterium group</taxon>
        <taxon>Rhizobium</taxon>
    </lineage>
</organism>
<name>A0A8G2MNR8_RHILV</name>
<keyword evidence="1" id="KW-0812">Transmembrane</keyword>
<feature type="transmembrane region" description="Helical" evidence="1">
    <location>
        <begin position="7"/>
        <end position="27"/>
    </location>
</feature>
<keyword evidence="1" id="KW-1133">Transmembrane helix</keyword>
<feature type="transmembrane region" description="Helical" evidence="1">
    <location>
        <begin position="99"/>
        <end position="116"/>
    </location>
</feature>
<feature type="transmembrane region" description="Helical" evidence="1">
    <location>
        <begin position="47"/>
        <end position="67"/>
    </location>
</feature>
<dbReference type="EMBL" id="SJLU01000014">
    <property type="protein sequence ID" value="TBX89055.1"/>
    <property type="molecule type" value="Genomic_DNA"/>
</dbReference>
<reference evidence="2 3" key="1">
    <citation type="submission" date="2019-02" db="EMBL/GenBank/DDBJ databases">
        <title>The competitiveness to form nodules shapes the capacities of Rhizobium leguminosarum sv viciae communities to promote symbiosis with specific hosts.</title>
        <authorList>
            <person name="Boivin S."/>
            <person name="Lepetit M."/>
        </authorList>
    </citation>
    <scope>NUCLEOTIDE SEQUENCE [LARGE SCALE GENOMIC DNA]</scope>
    <source>
        <strain evidence="2 3">SPF4F3</strain>
    </source>
</reference>
<feature type="transmembrane region" description="Helical" evidence="1">
    <location>
        <begin position="178"/>
        <end position="198"/>
    </location>
</feature>
<evidence type="ECO:0008006" key="4">
    <source>
        <dbReference type="Google" id="ProtNLM"/>
    </source>
</evidence>